<dbReference type="RefSeq" id="WP_236737068.1">
    <property type="nucleotide sequence ID" value="NZ_FOCM01000006.1"/>
</dbReference>
<dbReference type="PANTHER" id="PTHR42852">
    <property type="entry name" value="THIOL:DISULFIDE INTERCHANGE PROTEIN DSBE"/>
    <property type="match status" value="1"/>
</dbReference>
<keyword evidence="5" id="KW-1185">Reference proteome</keyword>
<dbReference type="PROSITE" id="PS51352">
    <property type="entry name" value="THIOREDOXIN_2"/>
    <property type="match status" value="1"/>
</dbReference>
<evidence type="ECO:0000313" key="4">
    <source>
        <dbReference type="EMBL" id="SEN75537.1"/>
    </source>
</evidence>
<dbReference type="PROSITE" id="PS00194">
    <property type="entry name" value="THIOREDOXIN_1"/>
    <property type="match status" value="1"/>
</dbReference>
<name>A0A1H8J5P4_9RHOB</name>
<sequence length="181" mass="19825">MKFLTLALYLGLATIANAEPAAWSDLRQGDMRKLVFHDTPRAVTDATFTTPDGAERRLSDYAGKWALVNFWALWCAPCREEMPALDTLNAEMGGEDFEVVTIAVWRNALPAIEDFFAEHEIGTLPILLDPDRRVSSAMGVLAMPITVLLNPEGQEVARMTGDADWAGDDARTLLQGVMNGG</sequence>
<gene>
    <name evidence="4" type="ORF">SAMN04488011_10665</name>
</gene>
<protein>
    <submittedName>
        <fullName evidence="4">Thiol-disulfide isomerase or thioredoxin</fullName>
    </submittedName>
</protein>
<keyword evidence="1" id="KW-0676">Redox-active center</keyword>
<feature type="chain" id="PRO_5011531262" evidence="2">
    <location>
        <begin position="19"/>
        <end position="181"/>
    </location>
</feature>
<dbReference type="AlphaFoldDB" id="A0A1H8J5P4"/>
<evidence type="ECO:0000259" key="3">
    <source>
        <dbReference type="PROSITE" id="PS51352"/>
    </source>
</evidence>
<dbReference type="InterPro" id="IPR013766">
    <property type="entry name" value="Thioredoxin_domain"/>
</dbReference>
<accession>A0A1H8J5P4</accession>
<dbReference type="InterPro" id="IPR050553">
    <property type="entry name" value="Thioredoxin_ResA/DsbE_sf"/>
</dbReference>
<dbReference type="InterPro" id="IPR017937">
    <property type="entry name" value="Thioredoxin_CS"/>
</dbReference>
<proteinExistence type="predicted"/>
<dbReference type="Gene3D" id="3.40.30.10">
    <property type="entry name" value="Glutaredoxin"/>
    <property type="match status" value="1"/>
</dbReference>
<dbReference type="GO" id="GO:0015036">
    <property type="term" value="F:disulfide oxidoreductase activity"/>
    <property type="evidence" value="ECO:0007669"/>
    <property type="project" value="UniProtKB-ARBA"/>
</dbReference>
<dbReference type="GO" id="GO:0016209">
    <property type="term" value="F:antioxidant activity"/>
    <property type="evidence" value="ECO:0007669"/>
    <property type="project" value="InterPro"/>
</dbReference>
<reference evidence="5" key="1">
    <citation type="submission" date="2016-10" db="EMBL/GenBank/DDBJ databases">
        <authorList>
            <person name="Varghese N."/>
            <person name="Submissions S."/>
        </authorList>
    </citation>
    <scope>NUCLEOTIDE SEQUENCE [LARGE SCALE GENOMIC DNA]</scope>
    <source>
        <strain evidence="5">DSM 26893</strain>
    </source>
</reference>
<dbReference type="EMBL" id="FOCM01000006">
    <property type="protein sequence ID" value="SEN75537.1"/>
    <property type="molecule type" value="Genomic_DNA"/>
</dbReference>
<evidence type="ECO:0000313" key="5">
    <source>
        <dbReference type="Proteomes" id="UP000199372"/>
    </source>
</evidence>
<dbReference type="GO" id="GO:0016853">
    <property type="term" value="F:isomerase activity"/>
    <property type="evidence" value="ECO:0007669"/>
    <property type="project" value="UniProtKB-KW"/>
</dbReference>
<dbReference type="Pfam" id="PF00578">
    <property type="entry name" value="AhpC-TSA"/>
    <property type="match status" value="1"/>
</dbReference>
<dbReference type="InterPro" id="IPR036249">
    <property type="entry name" value="Thioredoxin-like_sf"/>
</dbReference>
<dbReference type="SUPFAM" id="SSF52833">
    <property type="entry name" value="Thioredoxin-like"/>
    <property type="match status" value="1"/>
</dbReference>
<organism evidence="4 5">
    <name type="scientific">Palleronia pelagia</name>
    <dbReference type="NCBI Taxonomy" id="387096"/>
    <lineage>
        <taxon>Bacteria</taxon>
        <taxon>Pseudomonadati</taxon>
        <taxon>Pseudomonadota</taxon>
        <taxon>Alphaproteobacteria</taxon>
        <taxon>Rhodobacterales</taxon>
        <taxon>Roseobacteraceae</taxon>
        <taxon>Palleronia</taxon>
    </lineage>
</organism>
<dbReference type="CDD" id="cd02966">
    <property type="entry name" value="TlpA_like_family"/>
    <property type="match status" value="1"/>
</dbReference>
<keyword evidence="4" id="KW-0413">Isomerase</keyword>
<keyword evidence="2" id="KW-0732">Signal</keyword>
<dbReference type="InterPro" id="IPR000866">
    <property type="entry name" value="AhpC/TSA"/>
</dbReference>
<evidence type="ECO:0000256" key="2">
    <source>
        <dbReference type="SAM" id="SignalP"/>
    </source>
</evidence>
<feature type="signal peptide" evidence="2">
    <location>
        <begin position="1"/>
        <end position="18"/>
    </location>
</feature>
<dbReference type="Proteomes" id="UP000199372">
    <property type="component" value="Unassembled WGS sequence"/>
</dbReference>
<feature type="domain" description="Thioredoxin" evidence="3">
    <location>
        <begin position="37"/>
        <end position="179"/>
    </location>
</feature>
<evidence type="ECO:0000256" key="1">
    <source>
        <dbReference type="ARBA" id="ARBA00023284"/>
    </source>
</evidence>
<dbReference type="PANTHER" id="PTHR42852:SF13">
    <property type="entry name" value="PROTEIN DIPZ"/>
    <property type="match status" value="1"/>
</dbReference>